<feature type="transmembrane region" description="Helical" evidence="2">
    <location>
        <begin position="468"/>
        <end position="487"/>
    </location>
</feature>
<feature type="transmembrane region" description="Helical" evidence="2">
    <location>
        <begin position="365"/>
        <end position="386"/>
    </location>
</feature>
<reference evidence="3 4" key="1">
    <citation type="submission" date="2019-03" db="EMBL/GenBank/DDBJ databases">
        <title>Efficiently degradation of phenoxyalkanoic acid herbicides by Cupriavidus oxalaticus strain X32.</title>
        <authorList>
            <person name="Sheng X."/>
        </authorList>
    </citation>
    <scope>NUCLEOTIDE SEQUENCE [LARGE SCALE GENOMIC DNA]</scope>
    <source>
        <strain evidence="3 4">X32</strain>
    </source>
</reference>
<keyword evidence="2" id="KW-0472">Membrane</keyword>
<dbReference type="OrthoDB" id="9776609at2"/>
<evidence type="ECO:0000313" key="3">
    <source>
        <dbReference type="EMBL" id="QBY50075.1"/>
    </source>
</evidence>
<dbReference type="KEGG" id="cox:E0W60_02320"/>
<name>A0A4P7L4U0_9BURK</name>
<gene>
    <name evidence="3" type="ORF">E0W60_02320</name>
</gene>
<keyword evidence="2" id="KW-1133">Transmembrane helix</keyword>
<feature type="transmembrane region" description="Helical" evidence="2">
    <location>
        <begin position="499"/>
        <end position="521"/>
    </location>
</feature>
<dbReference type="Proteomes" id="UP000295294">
    <property type="component" value="Chromosome 1"/>
</dbReference>
<feature type="transmembrane region" description="Helical" evidence="2">
    <location>
        <begin position="41"/>
        <end position="62"/>
    </location>
</feature>
<keyword evidence="2" id="KW-0812">Transmembrane</keyword>
<evidence type="ECO:0000256" key="1">
    <source>
        <dbReference type="SAM" id="MobiDB-lite"/>
    </source>
</evidence>
<dbReference type="Pfam" id="PF03929">
    <property type="entry name" value="PepSY_TM"/>
    <property type="match status" value="1"/>
</dbReference>
<dbReference type="PANTHER" id="PTHR34219">
    <property type="entry name" value="IRON-REGULATED INNER MEMBRANE PROTEIN-RELATED"/>
    <property type="match status" value="1"/>
</dbReference>
<dbReference type="PANTHER" id="PTHR34219:SF4">
    <property type="entry name" value="PEPSY DOMAIN-CONTAINING PROTEIN"/>
    <property type="match status" value="1"/>
</dbReference>
<feature type="transmembrane region" description="Helical" evidence="2">
    <location>
        <begin position="169"/>
        <end position="194"/>
    </location>
</feature>
<organism evidence="3 4">
    <name type="scientific">Cupriavidus oxalaticus</name>
    <dbReference type="NCBI Taxonomy" id="96344"/>
    <lineage>
        <taxon>Bacteria</taxon>
        <taxon>Pseudomonadati</taxon>
        <taxon>Pseudomonadota</taxon>
        <taxon>Betaproteobacteria</taxon>
        <taxon>Burkholderiales</taxon>
        <taxon>Burkholderiaceae</taxon>
        <taxon>Cupriavidus</taxon>
    </lineage>
</organism>
<feature type="transmembrane region" description="Helical" evidence="2">
    <location>
        <begin position="398"/>
        <end position="423"/>
    </location>
</feature>
<sequence>MARGAARVSKTLRKNNGRAAANKTAAHEGGLRQAMTWAHTWIGVLLGGVLMVAFFMGSVAVFDREIDRWMMPATRIEAAPPVIDIDTVVPRAVDALAAGKPLREWAVTLPEARTPVMIARVRYAAAGGQIRLADPRTGALLPDVGTLGASSFFYPLHYNLHLRVWNIGYWLVGLAAMAMLAAIVSGVIVHVRIFRDFFTFRPRKQLQRSLLDLHNLTGVLALPFHAVISFSGICIVYMILIPAGIDALYQQPNAFYEQAVSGYSRPAAGMAAPLAPLGPMVEAARARWGGAAPAAIRVWNPGDANAVVKVSRSVGDRVSLADDAAYFDGASGALLHHVPLQPAATTQRFLTGMHFIAFDHWPLRWLYFLGGLAGCVLIGTGQLYWLDKRHARHGERGVRLAAAVTAAMTTGLVIAMLAMMVANRLLPMTLPSREFIEAGLFFLVWLATAIHARVAMRPGSRTLVPWRQQCLAIAVLALAAPVCNGLTTGDWLPLALARGQFAVAGVDIALLLTGALTLTTARRVGQVEAARSAAASDLKEAEHAERA</sequence>
<dbReference type="STRING" id="1349762.GCA_001592245_04370"/>
<feature type="transmembrane region" description="Helical" evidence="2">
    <location>
        <begin position="435"/>
        <end position="456"/>
    </location>
</feature>
<evidence type="ECO:0000256" key="2">
    <source>
        <dbReference type="SAM" id="Phobius"/>
    </source>
</evidence>
<feature type="region of interest" description="Disordered" evidence="1">
    <location>
        <begin position="1"/>
        <end position="24"/>
    </location>
</feature>
<feature type="transmembrane region" description="Helical" evidence="2">
    <location>
        <begin position="215"/>
        <end position="240"/>
    </location>
</feature>
<dbReference type="InterPro" id="IPR005625">
    <property type="entry name" value="PepSY-ass_TM"/>
</dbReference>
<protein>
    <submittedName>
        <fullName evidence="3">PepSY domain-containing protein</fullName>
    </submittedName>
</protein>
<dbReference type="AlphaFoldDB" id="A0A4P7L4U0"/>
<proteinExistence type="predicted"/>
<evidence type="ECO:0000313" key="4">
    <source>
        <dbReference type="Proteomes" id="UP000295294"/>
    </source>
</evidence>
<dbReference type="EMBL" id="CP038634">
    <property type="protein sequence ID" value="QBY50075.1"/>
    <property type="molecule type" value="Genomic_DNA"/>
</dbReference>
<accession>A0A4P7L4U0</accession>